<gene>
    <name evidence="3" type="ORF">ARMSODRAFT_366859</name>
</gene>
<feature type="region of interest" description="Disordered" evidence="1">
    <location>
        <begin position="140"/>
        <end position="166"/>
    </location>
</feature>
<dbReference type="AlphaFoldDB" id="A0A2H3B577"/>
<evidence type="ECO:0000256" key="1">
    <source>
        <dbReference type="SAM" id="MobiDB-lite"/>
    </source>
</evidence>
<dbReference type="EMBL" id="KZ293442">
    <property type="protein sequence ID" value="PBK66035.1"/>
    <property type="molecule type" value="Genomic_DNA"/>
</dbReference>
<proteinExistence type="predicted"/>
<dbReference type="Proteomes" id="UP000218334">
    <property type="component" value="Unassembled WGS sequence"/>
</dbReference>
<keyword evidence="2" id="KW-0812">Transmembrane</keyword>
<feature type="compositionally biased region" description="Basic and acidic residues" evidence="1">
    <location>
        <begin position="1"/>
        <end position="12"/>
    </location>
</feature>
<organism evidence="3 4">
    <name type="scientific">Armillaria solidipes</name>
    <dbReference type="NCBI Taxonomy" id="1076256"/>
    <lineage>
        <taxon>Eukaryota</taxon>
        <taxon>Fungi</taxon>
        <taxon>Dikarya</taxon>
        <taxon>Basidiomycota</taxon>
        <taxon>Agaricomycotina</taxon>
        <taxon>Agaricomycetes</taxon>
        <taxon>Agaricomycetidae</taxon>
        <taxon>Agaricales</taxon>
        <taxon>Marasmiineae</taxon>
        <taxon>Physalacriaceae</taxon>
        <taxon>Armillaria</taxon>
    </lineage>
</organism>
<reference evidence="4" key="1">
    <citation type="journal article" date="2017" name="Nat. Ecol. Evol.">
        <title>Genome expansion and lineage-specific genetic innovations in the forest pathogenic fungi Armillaria.</title>
        <authorList>
            <person name="Sipos G."/>
            <person name="Prasanna A.N."/>
            <person name="Walter M.C."/>
            <person name="O'Connor E."/>
            <person name="Balint B."/>
            <person name="Krizsan K."/>
            <person name="Kiss B."/>
            <person name="Hess J."/>
            <person name="Varga T."/>
            <person name="Slot J."/>
            <person name="Riley R."/>
            <person name="Boka B."/>
            <person name="Rigling D."/>
            <person name="Barry K."/>
            <person name="Lee J."/>
            <person name="Mihaltcheva S."/>
            <person name="LaButti K."/>
            <person name="Lipzen A."/>
            <person name="Waldron R."/>
            <person name="Moloney N.M."/>
            <person name="Sperisen C."/>
            <person name="Kredics L."/>
            <person name="Vagvoelgyi C."/>
            <person name="Patrignani A."/>
            <person name="Fitzpatrick D."/>
            <person name="Nagy I."/>
            <person name="Doyle S."/>
            <person name="Anderson J.B."/>
            <person name="Grigoriev I.V."/>
            <person name="Gueldener U."/>
            <person name="Muensterkoetter M."/>
            <person name="Nagy L.G."/>
        </authorList>
    </citation>
    <scope>NUCLEOTIDE SEQUENCE [LARGE SCALE GENOMIC DNA]</scope>
    <source>
        <strain evidence="4">28-4</strain>
    </source>
</reference>
<keyword evidence="2" id="KW-1133">Transmembrane helix</keyword>
<feature type="region of interest" description="Disordered" evidence="1">
    <location>
        <begin position="1"/>
        <end position="36"/>
    </location>
</feature>
<dbReference type="Gene3D" id="2.60.120.260">
    <property type="entry name" value="Galactose-binding domain-like"/>
    <property type="match status" value="1"/>
</dbReference>
<evidence type="ECO:0000313" key="4">
    <source>
        <dbReference type="Proteomes" id="UP000218334"/>
    </source>
</evidence>
<evidence type="ECO:0000313" key="3">
    <source>
        <dbReference type="EMBL" id="PBK66035.1"/>
    </source>
</evidence>
<evidence type="ECO:0000256" key="2">
    <source>
        <dbReference type="SAM" id="Phobius"/>
    </source>
</evidence>
<name>A0A2H3B577_9AGAR</name>
<sequence length="359" mass="38040">MSPTTIDDRDSSVSRIGTWTDGGTPHEYDSTVSSSKSDGDHLMVTFTGTQIAVYGTYDYSSSGVITSYAVDGGNATRVTHSSGSGDTYNEMFWESDPLELQQHELVVTMVHVNNGYGDLEGTVWFDYFNVYNETTSTSASTLTGSATLSSSPSSSTANPSDAAASLASSDSSSANIGAIVGGIVGGVFVFLVVAVVFVWYRSRQKRRDVHTRAIGDPPPPFPGSNGTRPPLLTSGFAEPFIPTRQIPVFPVVSYRDSARDSVDTSSFTEPIFAGPTSSMSSKLSHHQTVLSYVPAAPGSSTAPMSSSSASRFAGDSVAEMKQRQGEAVAGYFEPIQHVDSGVRTRPQPEDDLPPVYSAS</sequence>
<protein>
    <submittedName>
        <fullName evidence="3">Uncharacterized protein</fullName>
    </submittedName>
</protein>
<accession>A0A2H3B577</accession>
<feature type="transmembrane region" description="Helical" evidence="2">
    <location>
        <begin position="176"/>
        <end position="200"/>
    </location>
</feature>
<dbReference type="STRING" id="1076256.A0A2H3B577"/>
<keyword evidence="4" id="KW-1185">Reference proteome</keyword>
<feature type="region of interest" description="Disordered" evidence="1">
    <location>
        <begin position="297"/>
        <end position="359"/>
    </location>
</feature>
<keyword evidence="2" id="KW-0472">Membrane</keyword>
<feature type="compositionally biased region" description="Low complexity" evidence="1">
    <location>
        <begin position="297"/>
        <end position="310"/>
    </location>
</feature>